<gene>
    <name evidence="1" type="ORF">HHE01_09330</name>
</gene>
<accession>A0A0K2Y7I6</accession>
<sequence>MIFSKDTDLVRAFEVSKAQWLTGALLGHLEGGKTFPSALL</sequence>
<keyword evidence="2" id="KW-1185">Reference proteome</keyword>
<evidence type="ECO:0000313" key="2">
    <source>
        <dbReference type="Proteomes" id="UP000046090"/>
    </source>
</evidence>
<evidence type="ECO:0000313" key="1">
    <source>
        <dbReference type="EMBL" id="CRI34087.1"/>
    </source>
</evidence>
<dbReference type="EMBL" id="CDMK01000001">
    <property type="protein sequence ID" value="CRI34087.1"/>
    <property type="molecule type" value="Genomic_DNA"/>
</dbReference>
<organism evidence="1 2">
    <name type="scientific">Helicobacter heilmannii</name>
    <dbReference type="NCBI Taxonomy" id="35817"/>
    <lineage>
        <taxon>Bacteria</taxon>
        <taxon>Pseudomonadati</taxon>
        <taxon>Campylobacterota</taxon>
        <taxon>Epsilonproteobacteria</taxon>
        <taxon>Campylobacterales</taxon>
        <taxon>Helicobacteraceae</taxon>
        <taxon>Helicobacter</taxon>
    </lineage>
</organism>
<name>A0A0K2Y7I6_HELHE</name>
<protein>
    <submittedName>
        <fullName evidence="1">Uncharacterized protein</fullName>
    </submittedName>
</protein>
<dbReference type="AlphaFoldDB" id="A0A0K2Y7I6"/>
<dbReference type="Proteomes" id="UP000046090">
    <property type="component" value="Unassembled WGS sequence"/>
</dbReference>
<proteinExistence type="predicted"/>
<reference evidence="2" key="1">
    <citation type="submission" date="2014-12" db="EMBL/GenBank/DDBJ databases">
        <authorList>
            <person name="Smet A."/>
        </authorList>
    </citation>
    <scope>NUCLEOTIDE SEQUENCE [LARGE SCALE GENOMIC DNA]</scope>
</reference>
<dbReference type="STRING" id="1216962.BN341_3190"/>